<dbReference type="GeneID" id="81465086"/>
<evidence type="ECO:0000256" key="3">
    <source>
        <dbReference type="ARBA" id="ARBA00022737"/>
    </source>
</evidence>
<accession>A0A9W9RRY0</accession>
<evidence type="ECO:0000313" key="5">
    <source>
        <dbReference type="EMBL" id="KAJ5365287.1"/>
    </source>
</evidence>
<evidence type="ECO:0000313" key="6">
    <source>
        <dbReference type="Proteomes" id="UP001147752"/>
    </source>
</evidence>
<protein>
    <submittedName>
        <fullName evidence="5">TPR-like protein</fullName>
    </submittedName>
</protein>
<comment type="subcellular location">
    <subcellularLocation>
        <location evidence="1">Cytoplasm</location>
    </subcellularLocation>
</comment>
<dbReference type="EMBL" id="JAPZBT010000003">
    <property type="protein sequence ID" value="KAJ5365287.1"/>
    <property type="molecule type" value="Genomic_DNA"/>
</dbReference>
<dbReference type="GO" id="GO:0005737">
    <property type="term" value="C:cytoplasm"/>
    <property type="evidence" value="ECO:0007669"/>
    <property type="project" value="UniProtKB-SubCell"/>
</dbReference>
<keyword evidence="6" id="KW-1185">Reference proteome</keyword>
<keyword evidence="4" id="KW-0802">TPR repeat</keyword>
<proteinExistence type="predicted"/>
<dbReference type="GO" id="GO:0019894">
    <property type="term" value="F:kinesin binding"/>
    <property type="evidence" value="ECO:0007669"/>
    <property type="project" value="TreeGrafter"/>
</dbReference>
<evidence type="ECO:0000256" key="1">
    <source>
        <dbReference type="ARBA" id="ARBA00004496"/>
    </source>
</evidence>
<dbReference type="Pfam" id="PF13424">
    <property type="entry name" value="TPR_12"/>
    <property type="match status" value="1"/>
</dbReference>
<dbReference type="OrthoDB" id="5986190at2759"/>
<keyword evidence="3" id="KW-0677">Repeat</keyword>
<evidence type="ECO:0000256" key="2">
    <source>
        <dbReference type="ARBA" id="ARBA00022490"/>
    </source>
</evidence>
<organism evidence="5 6">
    <name type="scientific">Penicillium concentricum</name>
    <dbReference type="NCBI Taxonomy" id="293559"/>
    <lineage>
        <taxon>Eukaryota</taxon>
        <taxon>Fungi</taxon>
        <taxon>Dikarya</taxon>
        <taxon>Ascomycota</taxon>
        <taxon>Pezizomycotina</taxon>
        <taxon>Eurotiomycetes</taxon>
        <taxon>Eurotiomycetidae</taxon>
        <taxon>Eurotiales</taxon>
        <taxon>Aspergillaceae</taxon>
        <taxon>Penicillium</taxon>
    </lineage>
</organism>
<dbReference type="InterPro" id="IPR011990">
    <property type="entry name" value="TPR-like_helical_dom_sf"/>
</dbReference>
<dbReference type="SUPFAM" id="SSF48452">
    <property type="entry name" value="TPR-like"/>
    <property type="match status" value="1"/>
</dbReference>
<name>A0A9W9RRY0_9EURO</name>
<keyword evidence="2" id="KW-0963">Cytoplasm</keyword>
<dbReference type="AlphaFoldDB" id="A0A9W9RRY0"/>
<dbReference type="PANTHER" id="PTHR45783:SF3">
    <property type="entry name" value="KINESIN LIGHT CHAIN"/>
    <property type="match status" value="1"/>
</dbReference>
<sequence length="174" mass="19886">MPRSRHGAIILLSNTSQTNRVYWRPYIAHAQYALGGDEKKCSNEEFNLAQKCGDCLYYDGRYREAETMYQMVLVSRENVLGHEHTDTLTSVNNLGLVLSHQGKYEEAEAMHRRALQDRKKVLGLERPDTLTSASNLGSVLDSQGRYEEGEAIRRRRPWDQIRLGTGRTDGNLDQ</sequence>
<dbReference type="Pfam" id="PF13374">
    <property type="entry name" value="TPR_10"/>
    <property type="match status" value="1"/>
</dbReference>
<dbReference type="InterPro" id="IPR002151">
    <property type="entry name" value="Kinesin_light"/>
</dbReference>
<evidence type="ECO:0000256" key="4">
    <source>
        <dbReference type="ARBA" id="ARBA00022803"/>
    </source>
</evidence>
<dbReference type="Proteomes" id="UP001147752">
    <property type="component" value="Unassembled WGS sequence"/>
</dbReference>
<reference evidence="5" key="2">
    <citation type="journal article" date="2023" name="IMA Fungus">
        <title>Comparative genomic study of the Penicillium genus elucidates a diverse pangenome and 15 lateral gene transfer events.</title>
        <authorList>
            <person name="Petersen C."/>
            <person name="Sorensen T."/>
            <person name="Nielsen M.R."/>
            <person name="Sondergaard T.E."/>
            <person name="Sorensen J.L."/>
            <person name="Fitzpatrick D.A."/>
            <person name="Frisvad J.C."/>
            <person name="Nielsen K.L."/>
        </authorList>
    </citation>
    <scope>NUCLEOTIDE SEQUENCE</scope>
    <source>
        <strain evidence="5">IBT 3081</strain>
    </source>
</reference>
<dbReference type="GO" id="GO:0005871">
    <property type="term" value="C:kinesin complex"/>
    <property type="evidence" value="ECO:0007669"/>
    <property type="project" value="InterPro"/>
</dbReference>
<dbReference type="Gene3D" id="1.25.40.10">
    <property type="entry name" value="Tetratricopeptide repeat domain"/>
    <property type="match status" value="1"/>
</dbReference>
<dbReference type="PANTHER" id="PTHR45783">
    <property type="entry name" value="KINESIN LIGHT CHAIN"/>
    <property type="match status" value="1"/>
</dbReference>
<reference evidence="5" key="1">
    <citation type="submission" date="2022-12" db="EMBL/GenBank/DDBJ databases">
        <authorList>
            <person name="Petersen C."/>
        </authorList>
    </citation>
    <scope>NUCLEOTIDE SEQUENCE</scope>
    <source>
        <strain evidence="5">IBT 3081</strain>
    </source>
</reference>
<dbReference type="GO" id="GO:0007018">
    <property type="term" value="P:microtubule-based movement"/>
    <property type="evidence" value="ECO:0007669"/>
    <property type="project" value="TreeGrafter"/>
</dbReference>
<dbReference type="RefSeq" id="XP_056576754.1">
    <property type="nucleotide sequence ID" value="XM_056725903.1"/>
</dbReference>
<comment type="caution">
    <text evidence="5">The sequence shown here is derived from an EMBL/GenBank/DDBJ whole genome shotgun (WGS) entry which is preliminary data.</text>
</comment>
<gene>
    <name evidence="5" type="ORF">N7517_008173</name>
</gene>